<keyword evidence="2" id="KW-1185">Reference proteome</keyword>
<evidence type="ECO:0000313" key="2">
    <source>
        <dbReference type="Proteomes" id="UP001148838"/>
    </source>
</evidence>
<dbReference type="EMBL" id="JAJSOF020000033">
    <property type="protein sequence ID" value="KAJ4429981.1"/>
    <property type="molecule type" value="Genomic_DNA"/>
</dbReference>
<protein>
    <submittedName>
        <fullName evidence="1">Uncharacterized protein</fullName>
    </submittedName>
</protein>
<accession>A0ABQ8S873</accession>
<sequence length="345" mass="38536">MLSNFRRRILPGFISPSLTHVLTCARGCGNRRFNILERTRQLTDELKQFPWECQSTVVACCWPEGVAVKASQFDVPEALRDVLALLQFGTDQSTKEKHGAICNVSESGYITNMSTPDKTADAMGMKELFKAVRTDACNIYRCKEKNKPSTTATTNTKVKDASPRVLCADDSWAKALACRFGVVFGRGLDSLLGCLPDFLNRKANVREGREKTGWRCERRGECSARVHLEVGSHQVLKVIIRMLLIGQLQSNRSFSRDQRVRAAIQRSNTFNSESSCQCGVNLFRISPDRWATMTSRGSEIGTKLLEGSMAIMVAVHVVCATLARFCEISVLSARSKKREHKQFIS</sequence>
<gene>
    <name evidence="1" type="ORF">ANN_22185</name>
</gene>
<evidence type="ECO:0000313" key="1">
    <source>
        <dbReference type="EMBL" id="KAJ4429981.1"/>
    </source>
</evidence>
<name>A0ABQ8S873_PERAM</name>
<dbReference type="Proteomes" id="UP001148838">
    <property type="component" value="Unassembled WGS sequence"/>
</dbReference>
<organism evidence="1 2">
    <name type="scientific">Periplaneta americana</name>
    <name type="common">American cockroach</name>
    <name type="synonym">Blatta americana</name>
    <dbReference type="NCBI Taxonomy" id="6978"/>
    <lineage>
        <taxon>Eukaryota</taxon>
        <taxon>Metazoa</taxon>
        <taxon>Ecdysozoa</taxon>
        <taxon>Arthropoda</taxon>
        <taxon>Hexapoda</taxon>
        <taxon>Insecta</taxon>
        <taxon>Pterygota</taxon>
        <taxon>Neoptera</taxon>
        <taxon>Polyneoptera</taxon>
        <taxon>Dictyoptera</taxon>
        <taxon>Blattodea</taxon>
        <taxon>Blattoidea</taxon>
        <taxon>Blattidae</taxon>
        <taxon>Blattinae</taxon>
        <taxon>Periplaneta</taxon>
    </lineage>
</organism>
<reference evidence="1 2" key="1">
    <citation type="journal article" date="2022" name="Allergy">
        <title>Genome assembly and annotation of Periplaneta americana reveal a comprehensive cockroach allergen profile.</title>
        <authorList>
            <person name="Wang L."/>
            <person name="Xiong Q."/>
            <person name="Saelim N."/>
            <person name="Wang L."/>
            <person name="Nong W."/>
            <person name="Wan A.T."/>
            <person name="Shi M."/>
            <person name="Liu X."/>
            <person name="Cao Q."/>
            <person name="Hui J.H.L."/>
            <person name="Sookrung N."/>
            <person name="Leung T.F."/>
            <person name="Tungtrongchitr A."/>
            <person name="Tsui S.K.W."/>
        </authorList>
    </citation>
    <scope>NUCLEOTIDE SEQUENCE [LARGE SCALE GENOMIC DNA]</scope>
    <source>
        <strain evidence="1">PWHHKU_190912</strain>
    </source>
</reference>
<proteinExistence type="predicted"/>
<comment type="caution">
    <text evidence="1">The sequence shown here is derived from an EMBL/GenBank/DDBJ whole genome shotgun (WGS) entry which is preliminary data.</text>
</comment>